<dbReference type="InterPro" id="IPR013207">
    <property type="entry name" value="LGFP"/>
</dbReference>
<dbReference type="PROSITE" id="PS50093">
    <property type="entry name" value="PKD"/>
    <property type="match status" value="1"/>
</dbReference>
<organism evidence="3 4">
    <name type="scientific">Kibdelosporangium philippinense</name>
    <dbReference type="NCBI Taxonomy" id="211113"/>
    <lineage>
        <taxon>Bacteria</taxon>
        <taxon>Bacillati</taxon>
        <taxon>Actinomycetota</taxon>
        <taxon>Actinomycetes</taxon>
        <taxon>Pseudonocardiales</taxon>
        <taxon>Pseudonocardiaceae</taxon>
        <taxon>Kibdelosporangium</taxon>
    </lineage>
</organism>
<evidence type="ECO:0000256" key="1">
    <source>
        <dbReference type="SAM" id="SignalP"/>
    </source>
</evidence>
<dbReference type="Proteomes" id="UP001521150">
    <property type="component" value="Unassembled WGS sequence"/>
</dbReference>
<evidence type="ECO:0000313" key="3">
    <source>
        <dbReference type="EMBL" id="MCE7006675.1"/>
    </source>
</evidence>
<dbReference type="InterPro" id="IPR011042">
    <property type="entry name" value="6-blade_b-propeller_TolB-like"/>
</dbReference>
<dbReference type="Pfam" id="PF18911">
    <property type="entry name" value="PKD_4"/>
    <property type="match status" value="1"/>
</dbReference>
<dbReference type="Gene3D" id="2.60.40.10">
    <property type="entry name" value="Immunoglobulins"/>
    <property type="match status" value="1"/>
</dbReference>
<reference evidence="3 4" key="1">
    <citation type="submission" date="2021-12" db="EMBL/GenBank/DDBJ databases">
        <title>Genome sequence of Kibdelosporangium philippinense ATCC 49844.</title>
        <authorList>
            <person name="Fedorov E.A."/>
            <person name="Omeragic M."/>
            <person name="Shalygina K.F."/>
            <person name="Maclea K.S."/>
        </authorList>
    </citation>
    <scope>NUCLEOTIDE SEQUENCE [LARGE SCALE GENOMIC DNA]</scope>
    <source>
        <strain evidence="3 4">ATCC 49844</strain>
    </source>
</reference>
<comment type="caution">
    <text evidence="3">The sequence shown here is derived from an EMBL/GenBank/DDBJ whole genome shotgun (WGS) entry which is preliminary data.</text>
</comment>
<dbReference type="EMBL" id="JAJVCN010000002">
    <property type="protein sequence ID" value="MCE7006675.1"/>
    <property type="molecule type" value="Genomic_DNA"/>
</dbReference>
<dbReference type="Gene3D" id="2.120.10.30">
    <property type="entry name" value="TolB, C-terminal domain"/>
    <property type="match status" value="1"/>
</dbReference>
<dbReference type="RefSeq" id="WP_233728124.1">
    <property type="nucleotide sequence ID" value="NZ_JAJVCN010000002.1"/>
</dbReference>
<dbReference type="SUPFAM" id="SSF49299">
    <property type="entry name" value="PKD domain"/>
    <property type="match status" value="1"/>
</dbReference>
<gene>
    <name evidence="3" type="ORF">LWC34_28165</name>
</gene>
<dbReference type="InterPro" id="IPR000601">
    <property type="entry name" value="PKD_dom"/>
</dbReference>
<feature type="signal peptide" evidence="1">
    <location>
        <begin position="1"/>
        <end position="29"/>
    </location>
</feature>
<dbReference type="InterPro" id="IPR035986">
    <property type="entry name" value="PKD_dom_sf"/>
</dbReference>
<dbReference type="InterPro" id="IPR022409">
    <property type="entry name" value="PKD/Chitinase_dom"/>
</dbReference>
<accession>A0ABS8ZFS1</accession>
<sequence length="1000" mass="107179">MWTRRAGAAVTAAAAMFGGVVATSPVAQAAPALPSGFVLVDTPTGQQAGTLTDVAFLPDGSTLTTGRLGSVQWAPQGGQPVQIASLPVYTAGSLGLTSIAVAPDYATTRTVYTTQAVSTGGTTKAFRVSKWRTLGTNEPTGLVDEAVVLEFQGKADNKGIQDVVVEPALGPDATKTALWIAVGDNSTVRSVDGATKDNVDPYALNALDINQPTGKILRVWPDGRGIESNPFFTTENPNSWSSRNYLSGLRHPRLTLDPRGGVIVTDTGWAARDEVNLAFPGQNMKWPCWEGTTQTPAYKDLPACANVANNAPLHEVNRGTATTTMFVGGLPYTGTSYPEAYRGAHFLADRNAHTLSTLKYDAAGKVTQTATVFATDIGDPVSAATAPNGDIVIADAATSILRRVSYKPANKGPTAGFEFSVDRDSKKISVNAGMSFDPDREALTYQWNFGDGSTGTGKLTEHTYAAGAGVTVTLTVTDPHGATNTKSQLVIPGEESPQLPLTTPGPEAVFSVNETIAVSAEDARDSVDGPIAVEWKADRVRCLRDRSCEITQLHTGSGPNFSMKFPNEADGRVIITASATNSRGVPVTRQYVANPRLTRFGLTSTHNAQYRVGSSNEAANRMVTAGSTVVFEPPQTALEGAATFSKWIDNLSPNRIRQITVPAGGITLNAEYVSPIHKRYTNEPILREWMGEPVGMELHESNSHWQQYARGRVYWTAAHGLAETHGAIYAKYVALGGHRFLGAPSTDEQRPPDVIGYYNHFVGGPGTGVGSIYHHPTLGTFEIHGEMRAKWAALGYETSYLGYPTSDSHATNPAGGFYNRFERGSIFYSDATGAHNVQGAIHDKWAALGYERSYLGYPTTDDTATSPAGGFYNRFQRGSIYYSDATGAHNVQGAIHDKWASLGYENSFIGYPTTDDTATNPAGGFYNHFQRGSIFYSDATGAHNVQGAIQARYAALGYERSYLGYPTVSDRAVSGGYQSDFQNGYIFYNSTTDEVIDRRY</sequence>
<dbReference type="SMART" id="SM00089">
    <property type="entry name" value="PKD"/>
    <property type="match status" value="1"/>
</dbReference>
<name>A0ABS8ZFS1_9PSEU</name>
<dbReference type="InterPro" id="IPR011041">
    <property type="entry name" value="Quinoprot_gluc/sorb_DH_b-prop"/>
</dbReference>
<dbReference type="PANTHER" id="PTHR19328:SF13">
    <property type="entry name" value="HIPL1 PROTEIN"/>
    <property type="match status" value="1"/>
</dbReference>
<evidence type="ECO:0000259" key="2">
    <source>
        <dbReference type="PROSITE" id="PS50093"/>
    </source>
</evidence>
<proteinExistence type="predicted"/>
<dbReference type="SUPFAM" id="SSF50952">
    <property type="entry name" value="Soluble quinoprotein glucose dehydrogenase"/>
    <property type="match status" value="1"/>
</dbReference>
<keyword evidence="4" id="KW-1185">Reference proteome</keyword>
<feature type="domain" description="PKD" evidence="2">
    <location>
        <begin position="427"/>
        <end position="490"/>
    </location>
</feature>
<dbReference type="PANTHER" id="PTHR19328">
    <property type="entry name" value="HEDGEHOG-INTERACTING PROTEIN"/>
    <property type="match status" value="1"/>
</dbReference>
<dbReference type="Pfam" id="PF08310">
    <property type="entry name" value="LGFP"/>
    <property type="match status" value="5"/>
</dbReference>
<dbReference type="InterPro" id="IPR012938">
    <property type="entry name" value="Glc/Sorbosone_DH"/>
</dbReference>
<feature type="chain" id="PRO_5047331649" evidence="1">
    <location>
        <begin position="30"/>
        <end position="1000"/>
    </location>
</feature>
<dbReference type="InterPro" id="IPR013783">
    <property type="entry name" value="Ig-like_fold"/>
</dbReference>
<keyword evidence="1" id="KW-0732">Signal</keyword>
<dbReference type="Pfam" id="PF07995">
    <property type="entry name" value="GSDH"/>
    <property type="match status" value="1"/>
</dbReference>
<protein>
    <submittedName>
        <fullName evidence="3">PQQ-dependent sugar dehydrogenase</fullName>
    </submittedName>
</protein>
<evidence type="ECO:0000313" key="4">
    <source>
        <dbReference type="Proteomes" id="UP001521150"/>
    </source>
</evidence>
<dbReference type="CDD" id="cd00146">
    <property type="entry name" value="PKD"/>
    <property type="match status" value="1"/>
</dbReference>